<dbReference type="Proteomes" id="UP001479290">
    <property type="component" value="Unassembled WGS sequence"/>
</dbReference>
<name>A0AAW2A1X8_CULAL</name>
<feature type="region of interest" description="Disordered" evidence="3">
    <location>
        <begin position="169"/>
        <end position="189"/>
    </location>
</feature>
<accession>A0AAW2A1X8</accession>
<evidence type="ECO:0000256" key="3">
    <source>
        <dbReference type="SAM" id="MobiDB-lite"/>
    </source>
</evidence>
<keyword evidence="6" id="KW-1185">Reference proteome</keyword>
<dbReference type="EMBL" id="JAWDJR010000010">
    <property type="protein sequence ID" value="KAK9967655.1"/>
    <property type="molecule type" value="Genomic_DNA"/>
</dbReference>
<gene>
    <name evidence="5" type="ORF">ABG768_002035</name>
</gene>
<comment type="caution">
    <text evidence="5">The sequence shown here is derived from an EMBL/GenBank/DDBJ whole genome shotgun (WGS) entry which is preliminary data.</text>
</comment>
<evidence type="ECO:0000256" key="1">
    <source>
        <dbReference type="ARBA" id="ARBA00022999"/>
    </source>
</evidence>
<feature type="region of interest" description="Disordered" evidence="3">
    <location>
        <begin position="202"/>
        <end position="255"/>
    </location>
</feature>
<evidence type="ECO:0000256" key="2">
    <source>
        <dbReference type="PROSITE-ProRule" id="PRU00191"/>
    </source>
</evidence>
<dbReference type="SMART" id="SM00252">
    <property type="entry name" value="SH2"/>
    <property type="match status" value="1"/>
</dbReference>
<protein>
    <recommendedName>
        <fullName evidence="4">SH2 domain-containing protein</fullName>
    </recommendedName>
</protein>
<dbReference type="PROSITE" id="PS50001">
    <property type="entry name" value="SH2"/>
    <property type="match status" value="1"/>
</dbReference>
<dbReference type="GO" id="GO:0005737">
    <property type="term" value="C:cytoplasm"/>
    <property type="evidence" value="ECO:0007669"/>
    <property type="project" value="TreeGrafter"/>
</dbReference>
<dbReference type="PRINTS" id="PR00401">
    <property type="entry name" value="SH2DOMAIN"/>
</dbReference>
<reference evidence="5 6" key="1">
    <citation type="submission" date="2024-05" db="EMBL/GenBank/DDBJ databases">
        <title>A high-quality chromosomal-level genome assembly of Topmouth culter (Culter alburnus).</title>
        <authorList>
            <person name="Zhao H."/>
        </authorList>
    </citation>
    <scope>NUCLEOTIDE SEQUENCE [LARGE SCALE GENOMIC DNA]</scope>
    <source>
        <strain evidence="5">CATC2023</strain>
        <tissue evidence="5">Muscle</tissue>
    </source>
</reference>
<proteinExistence type="predicted"/>
<dbReference type="PANTHER" id="PTHR14388">
    <property type="entry name" value="T CELL-SPECIFIC ADAPTER PROTEIN TSAD"/>
    <property type="match status" value="1"/>
</dbReference>
<sequence length="371" mass="42141">MAVPLSHDSSDAAFGWFTEFQRNCILKNGIVPEWFHGIISRKVAEEMLICKPPGYFLIRVSESRVGYTLSYRAEDRCRHFMIDVLPDNQFIIVGESTHYRSLHDLVAFHRRSPILPYNELLTVACEQGGNNNYAKLLLFPRKKDVNTGQVEWINSSPQAHMPRSDILEHNTTSPLQNESPVQPTSPSARLYPSLETELTTLNLQSMDQPTKPVPKPRTVFTSTTHDTPPQLPPRMRLPSRTQATAEADRSQGLMSVSPDRHQIAADSPVEGRTQQKIQQQLKPVVLGLAQIKKKLKKKHSEDHTYEEITNNVCQEDPTFPVLESRTMNPKQVMENEYQELCECQSSDGIPNFPDIELPLEYLNPPPFAPGY</sequence>
<dbReference type="PANTHER" id="PTHR14388:SF3">
    <property type="entry name" value="HEMATOPOIETIC SH2 DOMAIN-CONTAINING PROTEIN"/>
    <property type="match status" value="1"/>
</dbReference>
<dbReference type="AlphaFoldDB" id="A0AAW2A1X8"/>
<feature type="domain" description="SH2" evidence="4">
    <location>
        <begin position="34"/>
        <end position="125"/>
    </location>
</feature>
<evidence type="ECO:0000313" key="6">
    <source>
        <dbReference type="Proteomes" id="UP001479290"/>
    </source>
</evidence>
<keyword evidence="1 2" id="KW-0727">SH2 domain</keyword>
<evidence type="ECO:0000259" key="4">
    <source>
        <dbReference type="PROSITE" id="PS50001"/>
    </source>
</evidence>
<dbReference type="SUPFAM" id="SSF55550">
    <property type="entry name" value="SH2 domain"/>
    <property type="match status" value="1"/>
</dbReference>
<dbReference type="InterPro" id="IPR036860">
    <property type="entry name" value="SH2_dom_sf"/>
</dbReference>
<evidence type="ECO:0000313" key="5">
    <source>
        <dbReference type="EMBL" id="KAK9967655.1"/>
    </source>
</evidence>
<feature type="compositionally biased region" description="Polar residues" evidence="3">
    <location>
        <begin position="169"/>
        <end position="187"/>
    </location>
</feature>
<dbReference type="Gene3D" id="3.30.505.10">
    <property type="entry name" value="SH2 domain"/>
    <property type="match status" value="1"/>
</dbReference>
<dbReference type="InterPro" id="IPR000980">
    <property type="entry name" value="SH2"/>
</dbReference>
<dbReference type="Pfam" id="PF00017">
    <property type="entry name" value="SH2"/>
    <property type="match status" value="1"/>
</dbReference>
<organism evidence="5 6">
    <name type="scientific">Culter alburnus</name>
    <name type="common">Topmouth culter</name>
    <dbReference type="NCBI Taxonomy" id="194366"/>
    <lineage>
        <taxon>Eukaryota</taxon>
        <taxon>Metazoa</taxon>
        <taxon>Chordata</taxon>
        <taxon>Craniata</taxon>
        <taxon>Vertebrata</taxon>
        <taxon>Euteleostomi</taxon>
        <taxon>Actinopterygii</taxon>
        <taxon>Neopterygii</taxon>
        <taxon>Teleostei</taxon>
        <taxon>Ostariophysi</taxon>
        <taxon>Cypriniformes</taxon>
        <taxon>Xenocyprididae</taxon>
        <taxon>Xenocypridinae</taxon>
        <taxon>Culter</taxon>
    </lineage>
</organism>